<reference evidence="1 2" key="1">
    <citation type="journal article" date="2019" name="Nat. Ecol. Evol.">
        <title>Megaphylogeny resolves global patterns of mushroom evolution.</title>
        <authorList>
            <person name="Varga T."/>
            <person name="Krizsan K."/>
            <person name="Foldi C."/>
            <person name="Dima B."/>
            <person name="Sanchez-Garcia M."/>
            <person name="Sanchez-Ramirez S."/>
            <person name="Szollosi G.J."/>
            <person name="Szarkandi J.G."/>
            <person name="Papp V."/>
            <person name="Albert L."/>
            <person name="Andreopoulos W."/>
            <person name="Angelini C."/>
            <person name="Antonin V."/>
            <person name="Barry K.W."/>
            <person name="Bougher N.L."/>
            <person name="Buchanan P."/>
            <person name="Buyck B."/>
            <person name="Bense V."/>
            <person name="Catcheside P."/>
            <person name="Chovatia M."/>
            <person name="Cooper J."/>
            <person name="Damon W."/>
            <person name="Desjardin D."/>
            <person name="Finy P."/>
            <person name="Geml J."/>
            <person name="Haridas S."/>
            <person name="Hughes K."/>
            <person name="Justo A."/>
            <person name="Karasinski D."/>
            <person name="Kautmanova I."/>
            <person name="Kiss B."/>
            <person name="Kocsube S."/>
            <person name="Kotiranta H."/>
            <person name="LaButti K.M."/>
            <person name="Lechner B.E."/>
            <person name="Liimatainen K."/>
            <person name="Lipzen A."/>
            <person name="Lukacs Z."/>
            <person name="Mihaltcheva S."/>
            <person name="Morgado L.N."/>
            <person name="Niskanen T."/>
            <person name="Noordeloos M.E."/>
            <person name="Ohm R.A."/>
            <person name="Ortiz-Santana B."/>
            <person name="Ovrebo C."/>
            <person name="Racz N."/>
            <person name="Riley R."/>
            <person name="Savchenko A."/>
            <person name="Shiryaev A."/>
            <person name="Soop K."/>
            <person name="Spirin V."/>
            <person name="Szebenyi C."/>
            <person name="Tomsovsky M."/>
            <person name="Tulloss R.E."/>
            <person name="Uehling J."/>
            <person name="Grigoriev I.V."/>
            <person name="Vagvolgyi C."/>
            <person name="Papp T."/>
            <person name="Martin F.M."/>
            <person name="Miettinen O."/>
            <person name="Hibbett D.S."/>
            <person name="Nagy L.G."/>
        </authorList>
    </citation>
    <scope>NUCLEOTIDE SEQUENCE [LARGE SCALE GENOMIC DNA]</scope>
    <source>
        <strain evidence="1 2">FP101781</strain>
    </source>
</reference>
<comment type="caution">
    <text evidence="1">The sequence shown here is derived from an EMBL/GenBank/DDBJ whole genome shotgun (WGS) entry which is preliminary data.</text>
</comment>
<evidence type="ECO:0000313" key="1">
    <source>
        <dbReference type="EMBL" id="TEB23364.1"/>
    </source>
</evidence>
<dbReference type="Proteomes" id="UP000298030">
    <property type="component" value="Unassembled WGS sequence"/>
</dbReference>
<dbReference type="AlphaFoldDB" id="A0A4Y7SP26"/>
<sequence length="66" mass="7170">MGQLLENVLGLLDSQRYAYIIRGALCKAASGLARTKNVPTTQAALELFPDRSVAPTRILSRRLLGT</sequence>
<proteinExistence type="predicted"/>
<organism evidence="1 2">
    <name type="scientific">Coprinellus micaceus</name>
    <name type="common">Glistening ink-cap mushroom</name>
    <name type="synonym">Coprinus micaceus</name>
    <dbReference type="NCBI Taxonomy" id="71717"/>
    <lineage>
        <taxon>Eukaryota</taxon>
        <taxon>Fungi</taxon>
        <taxon>Dikarya</taxon>
        <taxon>Basidiomycota</taxon>
        <taxon>Agaricomycotina</taxon>
        <taxon>Agaricomycetes</taxon>
        <taxon>Agaricomycetidae</taxon>
        <taxon>Agaricales</taxon>
        <taxon>Agaricineae</taxon>
        <taxon>Psathyrellaceae</taxon>
        <taxon>Coprinellus</taxon>
    </lineage>
</organism>
<protein>
    <submittedName>
        <fullName evidence="1">Uncharacterized protein</fullName>
    </submittedName>
</protein>
<gene>
    <name evidence="1" type="ORF">FA13DRAFT_1740131</name>
</gene>
<keyword evidence="2" id="KW-1185">Reference proteome</keyword>
<evidence type="ECO:0000313" key="2">
    <source>
        <dbReference type="Proteomes" id="UP000298030"/>
    </source>
</evidence>
<accession>A0A4Y7SP26</accession>
<name>A0A4Y7SP26_COPMI</name>
<dbReference type="EMBL" id="QPFP01000079">
    <property type="protein sequence ID" value="TEB23364.1"/>
    <property type="molecule type" value="Genomic_DNA"/>
</dbReference>